<sequence>MSKSVKFSDLSGVYAVLAVVAVAILVPLMIALGFGILMAVAAVGIFAVNTIAGHVILALTWMNVFAVAAVLWVLRFILGAAK</sequence>
<evidence type="ECO:0000313" key="2">
    <source>
        <dbReference type="EMBL" id="XBH05725.1"/>
    </source>
</evidence>
<organism evidence="2">
    <name type="scientific">Singulisphaera sp. Ch08</name>
    <dbReference type="NCBI Taxonomy" id="3120278"/>
    <lineage>
        <taxon>Bacteria</taxon>
        <taxon>Pseudomonadati</taxon>
        <taxon>Planctomycetota</taxon>
        <taxon>Planctomycetia</taxon>
        <taxon>Isosphaerales</taxon>
        <taxon>Isosphaeraceae</taxon>
        <taxon>Singulisphaera</taxon>
    </lineage>
</organism>
<feature type="transmembrane region" description="Helical" evidence="1">
    <location>
        <begin position="51"/>
        <end position="74"/>
    </location>
</feature>
<evidence type="ECO:0000256" key="1">
    <source>
        <dbReference type="SAM" id="Phobius"/>
    </source>
</evidence>
<accession>A0AAU7CKE3</accession>
<feature type="transmembrane region" description="Helical" evidence="1">
    <location>
        <begin position="12"/>
        <end position="45"/>
    </location>
</feature>
<protein>
    <submittedName>
        <fullName evidence="2">Uncharacterized protein</fullName>
    </submittedName>
</protein>
<keyword evidence="1" id="KW-1133">Transmembrane helix</keyword>
<keyword evidence="1" id="KW-0472">Membrane</keyword>
<dbReference type="RefSeq" id="WP_406698574.1">
    <property type="nucleotide sequence ID" value="NZ_CP155447.1"/>
</dbReference>
<dbReference type="AlphaFoldDB" id="A0AAU7CKE3"/>
<reference evidence="2" key="1">
    <citation type="submission" date="2024-05" db="EMBL/GenBank/DDBJ databases">
        <title>Planctomycetes of the genus Singulisphaera possess chitinolytic capabilities.</title>
        <authorList>
            <person name="Ivanova A."/>
        </authorList>
    </citation>
    <scope>NUCLEOTIDE SEQUENCE</scope>
    <source>
        <strain evidence="2">Ch08T</strain>
    </source>
</reference>
<gene>
    <name evidence="2" type="ORF">V5E97_06790</name>
</gene>
<dbReference type="EMBL" id="CP155447">
    <property type="protein sequence ID" value="XBH05725.1"/>
    <property type="molecule type" value="Genomic_DNA"/>
</dbReference>
<keyword evidence="1" id="KW-0812">Transmembrane</keyword>
<proteinExistence type="predicted"/>
<name>A0AAU7CKE3_9BACT</name>